<organism evidence="6">
    <name type="scientific">Salmonella enterica subsp. enterica serovar Karamoja</name>
    <dbReference type="NCBI Taxonomy" id="2500153"/>
    <lineage>
        <taxon>Bacteria</taxon>
        <taxon>Pseudomonadati</taxon>
        <taxon>Pseudomonadota</taxon>
        <taxon>Gammaproteobacteria</taxon>
        <taxon>Enterobacterales</taxon>
        <taxon>Enterobacteriaceae</taxon>
        <taxon>Salmonella</taxon>
    </lineage>
</organism>
<evidence type="ECO:0000313" key="6">
    <source>
        <dbReference type="EMBL" id="AZT44335.1"/>
    </source>
</evidence>
<accession>A0A3Q9MX92</accession>
<dbReference type="NCBIfam" id="NF041893">
    <property type="entry name" value="TraI_MobP_relax"/>
    <property type="match status" value="1"/>
</dbReference>
<proteinExistence type="predicted"/>
<dbReference type="AlphaFoldDB" id="A0A3Q9MX92"/>
<feature type="region of interest" description="Disordered" evidence="1">
    <location>
        <begin position="637"/>
        <end position="670"/>
    </location>
</feature>
<feature type="domain" description="Large polyvalent protein-associated" evidence="3">
    <location>
        <begin position="548"/>
        <end position="612"/>
    </location>
</feature>
<dbReference type="InterPro" id="IPR040677">
    <property type="entry name" value="LPD7"/>
</dbReference>
<dbReference type="InterPro" id="IPR049751">
    <property type="entry name" value="TraI/MobA_relaxases"/>
</dbReference>
<evidence type="ECO:0000259" key="2">
    <source>
        <dbReference type="Pfam" id="PF03432"/>
    </source>
</evidence>
<evidence type="ECO:0000259" key="4">
    <source>
        <dbReference type="Pfam" id="PF22863"/>
    </source>
</evidence>
<sequence>MSLLLSRKPLLALIWVSTHLLRRSSFMVPVIADKRRDGKSSFVDLITYVSFRDDKKLDETLSPDMPFVRPSRSKEAVFDRLVGYMDRHASEEQQVVVASFEDGRQQVLCDKVLVETNCFSLATAAAEMNAVASQNVLAGDPVFHYLLSWREEDNPKDADILAAARYTLKRLGMAEHQFVTAIHRDTDNVHCHIAVNRINPISYRAADLWRSKETLQKASRFLEHKYGWAQDNGSWVMNDKGEIVRAKREWQPAPREAQQLEHHADRESLYTYAVDHCRRDIDALLKQSDVSWREVHSILIRAGLELKRKGEGLAVYPQPEDGTTETTQRPIKASRLHPKLTLSYLEPVAGVFKASPSAQRWSPDKRVYAHLIDSEYSDRLHVRDRGARMERRIQRAEEREDLQARYLAYKNAWVKPVIPADEVKRRYQEMARGFQARKARVRITERDPLLRKLMFRAIEVERMVATAELRLELRAERDAIKMDPDNQRMSYRQWVEVQALAQDKAAISQLRGWAYRQKRNARTSSLSANGFLCAVADDVKPLHLRGYETQVTRDGAITYLRDGVACVRDMGRRIEVVPGDTRNIAAAIVVASKKSGEELDVRGSAAFTGDTLKLVSEFNAPRFTKLTLTNPEQQRWMLRQPEVKAANPAPDSSSWGPTNKPAKYTPPKPS</sequence>
<dbReference type="InterPro" id="IPR005094">
    <property type="entry name" value="Endonuclease_MobA/VirD2"/>
</dbReference>
<dbReference type="EMBL" id="CP034699">
    <property type="protein sequence ID" value="AZT44335.1"/>
    <property type="molecule type" value="Genomic_DNA"/>
</dbReference>
<dbReference type="Pfam" id="PF03432">
    <property type="entry name" value="Relaxase"/>
    <property type="match status" value="1"/>
</dbReference>
<dbReference type="InterPro" id="IPR054462">
    <property type="entry name" value="TraI_M"/>
</dbReference>
<dbReference type="Pfam" id="PF18821">
    <property type="entry name" value="LPD7"/>
    <property type="match status" value="1"/>
</dbReference>
<dbReference type="EMBL" id="CP034710">
    <property type="protein sequence ID" value="AZT39581.1"/>
    <property type="molecule type" value="Genomic_DNA"/>
</dbReference>
<evidence type="ECO:0000256" key="1">
    <source>
        <dbReference type="SAM" id="MobiDB-lite"/>
    </source>
</evidence>
<geneLocation type="plasmid" evidence="5">
    <name>pRSE21</name>
</geneLocation>
<feature type="domain" description="TraI-like middle" evidence="4">
    <location>
        <begin position="256"/>
        <end position="354"/>
    </location>
</feature>
<reference evidence="6" key="1">
    <citation type="submission" date="2018-12" db="EMBL/GenBank/DDBJ databases">
        <title>Complete genome sequences of twenty non-typhoidal Salmonella isolates from Rwanda.</title>
        <authorList>
            <person name="Byukusenge M."/>
            <person name="Li L."/>
            <person name="Subhashinie K."/>
            <person name="Nzayirambaho M."/>
            <person name="Kuchipudi S.V."/>
            <person name="Jayarao B.M."/>
        </authorList>
    </citation>
    <scope>NUCLEOTIDE SEQUENCE</scope>
    <source>
        <strain evidence="5">RSE21</strain>
        <strain evidence="6">RSE40</strain>
        <plasmid evidence="5">pRSE21</plasmid>
        <plasmid evidence="6">pRSE40</plasmid>
    </source>
</reference>
<name>A0A3Q9MX92_SALET</name>
<evidence type="ECO:0000313" key="5">
    <source>
        <dbReference type="EMBL" id="AZT39581.1"/>
    </source>
</evidence>
<protein>
    <submittedName>
        <fullName evidence="6">Mobilization protein MobA</fullName>
    </submittedName>
</protein>
<dbReference type="Pfam" id="PF22863">
    <property type="entry name" value="TraI_middle"/>
    <property type="match status" value="1"/>
</dbReference>
<geneLocation type="plasmid" evidence="6">
    <name>pRSE40</name>
</geneLocation>
<keyword evidence="6" id="KW-0614">Plasmid</keyword>
<feature type="domain" description="MobA/VirD2-like nuclease" evidence="2">
    <location>
        <begin position="115"/>
        <end position="228"/>
    </location>
</feature>
<gene>
    <name evidence="6" type="ORF">EL007_24040</name>
    <name evidence="5" type="ORF">ELZ88_23790</name>
</gene>
<evidence type="ECO:0000259" key="3">
    <source>
        <dbReference type="Pfam" id="PF18821"/>
    </source>
</evidence>